<dbReference type="PIRSF" id="PIRSF018968">
    <property type="entry name" value="ABC_permease_BceB"/>
    <property type="match status" value="1"/>
</dbReference>
<evidence type="ECO:0000256" key="2">
    <source>
        <dbReference type="ARBA" id="ARBA00022475"/>
    </source>
</evidence>
<evidence type="ECO:0000256" key="5">
    <source>
        <dbReference type="ARBA" id="ARBA00023136"/>
    </source>
</evidence>
<evidence type="ECO:0000256" key="6">
    <source>
        <dbReference type="PIRNR" id="PIRNR018968"/>
    </source>
</evidence>
<feature type="transmembrane region" description="Helical" evidence="6">
    <location>
        <begin position="214"/>
        <end position="235"/>
    </location>
</feature>
<dbReference type="Pfam" id="PF02687">
    <property type="entry name" value="FtsX"/>
    <property type="match status" value="1"/>
</dbReference>
<keyword evidence="2 6" id="KW-1003">Cell membrane</keyword>
<comment type="caution">
    <text evidence="8">The sequence shown here is derived from an EMBL/GenBank/DDBJ whole genome shotgun (WGS) entry which is preliminary data.</text>
</comment>
<evidence type="ECO:0000313" key="9">
    <source>
        <dbReference type="Proteomes" id="UP000524387"/>
    </source>
</evidence>
<dbReference type="Proteomes" id="UP000524387">
    <property type="component" value="Unassembled WGS sequence"/>
</dbReference>
<dbReference type="GO" id="GO:0055085">
    <property type="term" value="P:transmembrane transport"/>
    <property type="evidence" value="ECO:0007669"/>
    <property type="project" value="UniProtKB-UniRule"/>
</dbReference>
<keyword evidence="4 6" id="KW-1133">Transmembrane helix</keyword>
<feature type="transmembrane region" description="Helical" evidence="6">
    <location>
        <begin position="61"/>
        <end position="83"/>
    </location>
</feature>
<dbReference type="InterPro" id="IPR003838">
    <property type="entry name" value="ABC3_permease_C"/>
</dbReference>
<feature type="transmembrane region" description="Helical" evidence="6">
    <location>
        <begin position="620"/>
        <end position="641"/>
    </location>
</feature>
<feature type="transmembrane region" description="Helical" evidence="6">
    <location>
        <begin position="114"/>
        <end position="137"/>
    </location>
</feature>
<feature type="transmembrane region" description="Helical" evidence="6">
    <location>
        <begin position="294"/>
        <end position="317"/>
    </location>
</feature>
<keyword evidence="6" id="KW-0813">Transport</keyword>
<dbReference type="PANTHER" id="PTHR46795">
    <property type="entry name" value="ABC TRANSPORTER PERMEASE-RELATED-RELATED"/>
    <property type="match status" value="1"/>
</dbReference>
<reference evidence="8 9" key="1">
    <citation type="submission" date="2019-04" db="EMBL/GenBank/DDBJ databases">
        <authorList>
            <consortium name="GenomeTrakr network: Whole genome sequencing for foodborne pathogen traceback"/>
        </authorList>
    </citation>
    <scope>NUCLEOTIDE SEQUENCE [LARGE SCALE GENOMIC DNA]</scope>
    <source>
        <strain evidence="8 9">CFSAN072502</strain>
    </source>
</reference>
<name>A0A823J6L1_LISMN</name>
<proteinExistence type="inferred from homology"/>
<feature type="transmembrane region" description="Helical" evidence="6">
    <location>
        <begin position="656"/>
        <end position="681"/>
    </location>
</feature>
<evidence type="ECO:0000256" key="4">
    <source>
        <dbReference type="ARBA" id="ARBA00022989"/>
    </source>
</evidence>
<organism evidence="8 9">
    <name type="scientific">Listeria monocytogenes</name>
    <dbReference type="NCBI Taxonomy" id="1639"/>
    <lineage>
        <taxon>Bacteria</taxon>
        <taxon>Bacillati</taxon>
        <taxon>Bacillota</taxon>
        <taxon>Bacilli</taxon>
        <taxon>Bacillales</taxon>
        <taxon>Listeriaceae</taxon>
        <taxon>Listeria</taxon>
    </lineage>
</organism>
<feature type="transmembrane region" description="Helical" evidence="6">
    <location>
        <begin position="157"/>
        <end position="182"/>
    </location>
</feature>
<accession>A0A823J6L1</accession>
<dbReference type="GO" id="GO:0005886">
    <property type="term" value="C:plasma membrane"/>
    <property type="evidence" value="ECO:0007669"/>
    <property type="project" value="UniProtKB-SubCell"/>
</dbReference>
<gene>
    <name evidence="8" type="ORF">CW895_14835</name>
</gene>
<comment type="similarity">
    <text evidence="6">Belongs to the ABC-4 integral membrane protein family.</text>
</comment>
<dbReference type="InterPro" id="IPR027022">
    <property type="entry name" value="ABC_permease_BceB-typ"/>
</dbReference>
<feature type="transmembrane region" description="Helical" evidence="6">
    <location>
        <begin position="28"/>
        <end position="49"/>
    </location>
</feature>
<evidence type="ECO:0000256" key="3">
    <source>
        <dbReference type="ARBA" id="ARBA00022692"/>
    </source>
</evidence>
<dbReference type="EMBL" id="AABEKN010000008">
    <property type="protein sequence ID" value="EAG9355065.1"/>
    <property type="molecule type" value="Genomic_DNA"/>
</dbReference>
<evidence type="ECO:0000259" key="7">
    <source>
        <dbReference type="Pfam" id="PF02687"/>
    </source>
</evidence>
<dbReference type="AlphaFoldDB" id="A0A823J6L1"/>
<evidence type="ECO:0000256" key="1">
    <source>
        <dbReference type="ARBA" id="ARBA00004651"/>
    </source>
</evidence>
<keyword evidence="3 6" id="KW-0812">Transmembrane</keyword>
<evidence type="ECO:0000313" key="8">
    <source>
        <dbReference type="EMBL" id="EAG9355065.1"/>
    </source>
</evidence>
<comment type="subcellular location">
    <subcellularLocation>
        <location evidence="1 6">Cell membrane</location>
        <topology evidence="1 6">Multi-pass membrane protein</topology>
    </subcellularLocation>
</comment>
<keyword evidence="5 6" id="KW-0472">Membrane</keyword>
<feature type="transmembrane region" description="Helical" evidence="6">
    <location>
        <begin position="241"/>
        <end position="266"/>
    </location>
</feature>
<dbReference type="PANTHER" id="PTHR46795:SF3">
    <property type="entry name" value="ABC TRANSPORTER PERMEASE"/>
    <property type="match status" value="1"/>
</dbReference>
<sequence length="687" mass="79554">MCFQLTEVASPMLNKLMLRNAKRSVKNYTIYIVTMTIISALMFAFNSMIFSEDMKIVYHKIGIFIALVSIASFFIFFIIIWLVRYMVNFMMERRSQEFGTYLLIGMKKKQIAQLFLRENILLGLLSFALGIIPGFLFQKLFTNIFYVILNEDYPISGAFSLMGILVTAGILLLSYLFALINIQRKFKNMAIKDFFSLERSNDEITVEQKSWKKFFVPLSILYIIIFHVLMFTGKMTILSTWFYIFGLFLSIYLLYVGLSPFFVNYLQSRRKGVYRGANLFILRQLSSKIKTMRFTLGTLTLLFAAALLSSTIVTMFADYQNQQMNKQLPFDTLIFSDQKDADFNEFLPILKTNTELDDYIIYRIYENNTNVVNDFMYQHRKGTYLTDVHKNGKSGDNTYFGQDTYIKLSDYNRLRELINLKPVSLKQGQYILHGKASVENDLKKITKEVQIKIDKKTLSCQEIRTEPFSQEGMNGADYLLVVNDTAATQMKPYYSLLAAKLNDNIPIDLQDQLKAKQHYFDQETSEDLYDIEVGRGSSQVLSWADTVIVADNVIRDSKFVITAVCFVLAYLAIIFLCTAFTILAVQQLSDSEKYRFRYKILKQLGLNKLAVRKVILKQLLAYYLCPLLISILLSMVTGLFLSERFVYFTGIAASSFQYYILGVLLFIMIYIAYFTATYISFIRNVEK</sequence>
<protein>
    <submittedName>
        <fullName evidence="8">ABC transporter permease</fullName>
    </submittedName>
</protein>
<feature type="transmembrane region" description="Helical" evidence="6">
    <location>
        <begin position="559"/>
        <end position="585"/>
    </location>
</feature>
<dbReference type="InterPro" id="IPR052536">
    <property type="entry name" value="ABC-4_Integral_Memb_Prot"/>
</dbReference>
<feature type="domain" description="ABC3 transporter permease C-terminal" evidence="7">
    <location>
        <begin position="70"/>
        <end position="182"/>
    </location>
</feature>